<keyword evidence="2" id="KW-1185">Reference proteome</keyword>
<comment type="caution">
    <text evidence="1">The sequence shown here is derived from an EMBL/GenBank/DDBJ whole genome shotgun (WGS) entry which is preliminary data.</text>
</comment>
<evidence type="ECO:0000313" key="2">
    <source>
        <dbReference type="Proteomes" id="UP000013909"/>
    </source>
</evidence>
<reference evidence="1 2" key="1">
    <citation type="submission" date="2013-02" db="EMBL/GenBank/DDBJ databases">
        <title>A novel strain isolated from Lonar lake, Maharashtra, India.</title>
        <authorList>
            <person name="Singh A."/>
        </authorList>
    </citation>
    <scope>NUCLEOTIDE SEQUENCE [LARGE SCALE GENOMIC DNA]</scope>
    <source>
        <strain evidence="1 2">AK24</strain>
    </source>
</reference>
<accession>R7ZVF3</accession>
<evidence type="ECO:0000313" key="1">
    <source>
        <dbReference type="EMBL" id="EON78013.1"/>
    </source>
</evidence>
<name>R7ZVF3_9BACT</name>
<organism evidence="1 2">
    <name type="scientific">Lunatimonas lonarensis</name>
    <dbReference type="NCBI Taxonomy" id="1232681"/>
    <lineage>
        <taxon>Bacteria</taxon>
        <taxon>Pseudomonadati</taxon>
        <taxon>Bacteroidota</taxon>
        <taxon>Cytophagia</taxon>
        <taxon>Cytophagales</taxon>
        <taxon>Cyclobacteriaceae</taxon>
    </lineage>
</organism>
<gene>
    <name evidence="1" type="ORF">ADIS_1552</name>
</gene>
<dbReference type="AlphaFoldDB" id="R7ZVF3"/>
<dbReference type="Proteomes" id="UP000013909">
    <property type="component" value="Unassembled WGS sequence"/>
</dbReference>
<dbReference type="EMBL" id="AQHR01000044">
    <property type="protein sequence ID" value="EON78013.1"/>
    <property type="molecule type" value="Genomic_DNA"/>
</dbReference>
<sequence length="41" mass="4584">MQAKMSRATFAENHSESSFLMDVSPEKTPFAPIAWPWKGTA</sequence>
<protein>
    <submittedName>
        <fullName evidence="1">Uncharacterized protein</fullName>
    </submittedName>
</protein>
<proteinExistence type="predicted"/>